<proteinExistence type="predicted"/>
<gene>
    <name evidence="1" type="ordered locus">Caci_4066</name>
</gene>
<dbReference type="STRING" id="479433.Caci_4066"/>
<sequence length="127" mass="13325">MTKTATPAAPSSRDAFTFDAARTACRDILDALAEAGFEPGIEYLAGGCAAISIVLRDGSAVLISDIDASLPLSDAPRARWWALHYPGRWDGYPGDEEPVTVYAADGTAEGDDTAAMLAAVTAYARTR</sequence>
<dbReference type="HOGENOM" id="CLU_1966587_0_0_11"/>
<dbReference type="InParanoid" id="C7QG86"/>
<organism evidence="1 2">
    <name type="scientific">Catenulispora acidiphila (strain DSM 44928 / JCM 14897 / NBRC 102108 / NRRL B-24433 / ID139908)</name>
    <dbReference type="NCBI Taxonomy" id="479433"/>
    <lineage>
        <taxon>Bacteria</taxon>
        <taxon>Bacillati</taxon>
        <taxon>Actinomycetota</taxon>
        <taxon>Actinomycetes</taxon>
        <taxon>Catenulisporales</taxon>
        <taxon>Catenulisporaceae</taxon>
        <taxon>Catenulispora</taxon>
    </lineage>
</organism>
<accession>C7QG86</accession>
<evidence type="ECO:0000313" key="1">
    <source>
        <dbReference type="EMBL" id="ACU72931.1"/>
    </source>
</evidence>
<reference evidence="1 2" key="1">
    <citation type="journal article" date="2009" name="Stand. Genomic Sci.">
        <title>Complete genome sequence of Catenulispora acidiphila type strain (ID 139908).</title>
        <authorList>
            <person name="Copeland A."/>
            <person name="Lapidus A."/>
            <person name="Glavina Del Rio T."/>
            <person name="Nolan M."/>
            <person name="Lucas S."/>
            <person name="Chen F."/>
            <person name="Tice H."/>
            <person name="Cheng J.F."/>
            <person name="Bruce D."/>
            <person name="Goodwin L."/>
            <person name="Pitluck S."/>
            <person name="Mikhailova N."/>
            <person name="Pati A."/>
            <person name="Ivanova N."/>
            <person name="Mavromatis K."/>
            <person name="Chen A."/>
            <person name="Palaniappan K."/>
            <person name="Chain P."/>
            <person name="Land M."/>
            <person name="Hauser L."/>
            <person name="Chang Y.J."/>
            <person name="Jeffries C.D."/>
            <person name="Chertkov O."/>
            <person name="Brettin T."/>
            <person name="Detter J.C."/>
            <person name="Han C."/>
            <person name="Ali Z."/>
            <person name="Tindall B.J."/>
            <person name="Goker M."/>
            <person name="Bristow J."/>
            <person name="Eisen J.A."/>
            <person name="Markowitz V."/>
            <person name="Hugenholtz P."/>
            <person name="Kyrpides N.C."/>
            <person name="Klenk H.P."/>
        </authorList>
    </citation>
    <scope>NUCLEOTIDE SEQUENCE [LARGE SCALE GENOMIC DNA]</scope>
    <source>
        <strain evidence="2">DSM 44928 / JCM 14897 / NBRC 102108 / NRRL B-24433 / ID139908</strain>
    </source>
</reference>
<keyword evidence="2" id="KW-1185">Reference proteome</keyword>
<protein>
    <submittedName>
        <fullName evidence="1">Uncharacterized protein</fullName>
    </submittedName>
</protein>
<dbReference type="RefSeq" id="WP_015792660.1">
    <property type="nucleotide sequence ID" value="NC_013131.1"/>
</dbReference>
<dbReference type="Proteomes" id="UP000000851">
    <property type="component" value="Chromosome"/>
</dbReference>
<dbReference type="AlphaFoldDB" id="C7QG86"/>
<name>C7QG86_CATAD</name>
<dbReference type="EMBL" id="CP001700">
    <property type="protein sequence ID" value="ACU72931.1"/>
    <property type="molecule type" value="Genomic_DNA"/>
</dbReference>
<evidence type="ECO:0000313" key="2">
    <source>
        <dbReference type="Proteomes" id="UP000000851"/>
    </source>
</evidence>
<dbReference type="KEGG" id="cai:Caci_4066"/>